<dbReference type="Proteomes" id="UP001549099">
    <property type="component" value="Unassembled WGS sequence"/>
</dbReference>
<dbReference type="SUPFAM" id="SSF46689">
    <property type="entry name" value="Homeodomain-like"/>
    <property type="match status" value="1"/>
</dbReference>
<feature type="non-terminal residue" evidence="1">
    <location>
        <position position="196"/>
    </location>
</feature>
<reference evidence="1 2" key="1">
    <citation type="submission" date="2024-06" db="EMBL/GenBank/DDBJ databases">
        <title>Genomic Encyclopedia of Type Strains, Phase IV (KMG-IV): sequencing the most valuable type-strain genomes for metagenomic binning, comparative biology and taxonomic classification.</title>
        <authorList>
            <person name="Goeker M."/>
        </authorList>
    </citation>
    <scope>NUCLEOTIDE SEQUENCE [LARGE SCALE GENOMIC DNA]</scope>
    <source>
        <strain evidence="1 2">DSM 26128</strain>
    </source>
</reference>
<proteinExistence type="predicted"/>
<dbReference type="Pfam" id="PF13551">
    <property type="entry name" value="HTH_29"/>
    <property type="match status" value="1"/>
</dbReference>
<name>A0ABV2G9H6_9BACL</name>
<dbReference type="InterPro" id="IPR009057">
    <property type="entry name" value="Homeodomain-like_sf"/>
</dbReference>
<organism evidence="1 2">
    <name type="scientific">Bhargavaea ullalensis</name>
    <dbReference type="NCBI Taxonomy" id="1265685"/>
    <lineage>
        <taxon>Bacteria</taxon>
        <taxon>Bacillati</taxon>
        <taxon>Bacillota</taxon>
        <taxon>Bacilli</taxon>
        <taxon>Bacillales</taxon>
        <taxon>Caryophanaceae</taxon>
        <taxon>Bhargavaea</taxon>
    </lineage>
</organism>
<evidence type="ECO:0000313" key="2">
    <source>
        <dbReference type="Proteomes" id="UP001549099"/>
    </source>
</evidence>
<dbReference type="EMBL" id="JBEPLW010000003">
    <property type="protein sequence ID" value="MET3574934.1"/>
    <property type="molecule type" value="Genomic_DNA"/>
</dbReference>
<keyword evidence="2" id="KW-1185">Reference proteome</keyword>
<gene>
    <name evidence="1" type="ORF">ABID49_000818</name>
</gene>
<comment type="caution">
    <text evidence="1">The sequence shown here is derived from an EMBL/GenBank/DDBJ whole genome shotgun (WGS) entry which is preliminary data.</text>
</comment>
<accession>A0ABV2G9H6</accession>
<evidence type="ECO:0000313" key="1">
    <source>
        <dbReference type="EMBL" id="MET3574934.1"/>
    </source>
</evidence>
<protein>
    <submittedName>
        <fullName evidence="1">Uncharacterized protein</fullName>
    </submittedName>
</protein>
<sequence length="196" mass="22462">MKDQRKAEEIAANRYQLIAPLLEPGMGVAEAADRRRRIAAENGLSERTLRRYLSAYRKEGFAGLKPAARNHPAQQQDWMEKAVDHAVLLRREVPSRSIAQIIRTLEWEGIVKPGALKRSTLQEKLAERGYSARQMRLYQQTPGAARRFQKRSRNELWHSDIKYGPYLPIGPDGKKKQVYLVAIIDDATRFIVHAAF</sequence>
<dbReference type="RefSeq" id="WP_354195611.1">
    <property type="nucleotide sequence ID" value="NZ_JBEPLW010000003.1"/>
</dbReference>